<dbReference type="PROSITE" id="PS50164">
    <property type="entry name" value="GIY_YIG"/>
    <property type="match status" value="1"/>
</dbReference>
<dbReference type="AlphaFoldDB" id="A0A7Y3T3Y4"/>
<dbReference type="EMBL" id="PKQI01000002">
    <property type="protein sequence ID" value="NNV20544.1"/>
    <property type="molecule type" value="Genomic_DNA"/>
</dbReference>
<evidence type="ECO:0000259" key="1">
    <source>
        <dbReference type="PROSITE" id="PS50164"/>
    </source>
</evidence>
<evidence type="ECO:0000313" key="3">
    <source>
        <dbReference type="Proteomes" id="UP000526233"/>
    </source>
</evidence>
<name>A0A7Y3T3Y4_9HYPH</name>
<accession>A0A7Y3T3Y4</accession>
<organism evidence="2 3">
    <name type="scientific">Brucella pseudogrignonensis</name>
    <dbReference type="NCBI Taxonomy" id="419475"/>
    <lineage>
        <taxon>Bacteria</taxon>
        <taxon>Pseudomonadati</taxon>
        <taxon>Pseudomonadota</taxon>
        <taxon>Alphaproteobacteria</taxon>
        <taxon>Hyphomicrobiales</taxon>
        <taxon>Brucellaceae</taxon>
        <taxon>Brucella/Ochrobactrum group</taxon>
        <taxon>Brucella</taxon>
    </lineage>
</organism>
<feature type="domain" description="GIY-YIG" evidence="1">
    <location>
        <begin position="15"/>
        <end position="105"/>
    </location>
</feature>
<sequence>MSLTAKQERFVAEVNCFYVYELIDPRTDIVFYVGKGKGRRVLQHEKDAKAGRVVNPDKTTRIRDIIRSGHTVQHRIVAGSLPEREAFRIERQTIASYGIAHLTNITPGSETAADRAVALLRMVKPFDQWMAEKPTGLDGKPADPKWYHLVVEGLRREAGLEVVS</sequence>
<dbReference type="CDD" id="cd10440">
    <property type="entry name" value="GIY-YIG_COG3680"/>
    <property type="match status" value="1"/>
</dbReference>
<evidence type="ECO:0000313" key="2">
    <source>
        <dbReference type="EMBL" id="NNV20544.1"/>
    </source>
</evidence>
<dbReference type="Proteomes" id="UP000526233">
    <property type="component" value="Unassembled WGS sequence"/>
</dbReference>
<dbReference type="Pfam" id="PF22945">
    <property type="entry name" value="LEM-3_GIY-YIG"/>
    <property type="match status" value="1"/>
</dbReference>
<dbReference type="InterPro" id="IPR000305">
    <property type="entry name" value="GIY-YIG_endonuc"/>
</dbReference>
<comment type="caution">
    <text evidence="2">The sequence shown here is derived from an EMBL/GenBank/DDBJ whole genome shotgun (WGS) entry which is preliminary data.</text>
</comment>
<protein>
    <submittedName>
        <fullName evidence="2">GIY-YIG nuclease family protein</fullName>
    </submittedName>
</protein>
<dbReference type="RefSeq" id="WP_171379861.1">
    <property type="nucleotide sequence ID" value="NZ_PKQI01000002.1"/>
</dbReference>
<gene>
    <name evidence="2" type="ORF">EHE22_08915</name>
</gene>
<reference evidence="2 3" key="1">
    <citation type="submission" date="2018-11" db="EMBL/GenBank/DDBJ databases">
        <title>Genome sequencing and analysis.</title>
        <authorList>
            <person name="Huang Y.-T."/>
        </authorList>
    </citation>
    <scope>NUCLEOTIDE SEQUENCE [LARGE SCALE GENOMIC DNA]</scope>
    <source>
        <strain evidence="2 3">SHIN</strain>
    </source>
</reference>
<proteinExistence type="predicted"/>